<dbReference type="EMBL" id="CALNXI010000021">
    <property type="protein sequence ID" value="CAH3015304.1"/>
    <property type="molecule type" value="Genomic_DNA"/>
</dbReference>
<keyword evidence="3" id="KW-0963">Cytoplasm</keyword>
<dbReference type="InterPro" id="IPR000719">
    <property type="entry name" value="Prot_kinase_dom"/>
</dbReference>
<dbReference type="InterPro" id="IPR011009">
    <property type="entry name" value="Kinase-like_dom_sf"/>
</dbReference>
<proteinExistence type="inferred from homology"/>
<dbReference type="SUPFAM" id="SSF52540">
    <property type="entry name" value="P-loop containing nucleoside triphosphate hydrolases"/>
    <property type="match status" value="1"/>
</dbReference>
<dbReference type="PROSITE" id="PS50011">
    <property type="entry name" value="PROTEIN_KINASE_DOM"/>
    <property type="match status" value="1"/>
</dbReference>
<comment type="subcellular location">
    <subcellularLocation>
        <location evidence="1">Cytoplasm</location>
    </subcellularLocation>
</comment>
<gene>
    <name evidence="8" type="ORF">PEVE_00014557</name>
</gene>
<evidence type="ECO:0000256" key="6">
    <source>
        <dbReference type="ARBA" id="ARBA00022777"/>
    </source>
</evidence>
<dbReference type="InterPro" id="IPR001245">
    <property type="entry name" value="Ser-Thr/Tyr_kinase_cat_dom"/>
</dbReference>
<sequence length="895" mass="101816">MQDTLKKSVEEFRVYSERANVLFNETIQCLEEMENQARLSKDAITNMFSSISMEEIRRALNKRPAVVFIGNRNCGKSSILNELLGGSYLPVHQTPCTSRIVKIGYTPNQNRVRAVDKMGQETKPWTVFNKKVPKDYMQHFLLKTATPQQLHALVHVLYNMLTGHISIPEENKRILQSYEDALLDLVRPNVPYKTNKRVLVQEGCGFIEDLDRDTIRFIQDAYPHLSFMFVCNKIDTSAETKQFDNRSSDEIDSEDEETTIEFDKQRTVFSQLQSHGLIGDDDSYETCCCFYGISAQDVREERLHKRSGKATQAFARFKEGLLAILDETVKLQAKPEVYKLILFQMALVEAVRSKSLTLRWELGLFGGPLIDTAKSIGKSLHDTLMSTVANKVKLGMLVNCNLMNLEERLMSAAELYQYHEIKSGSTSSKLDAKVYYLLLVRDSENEERPEFSPQREDAPFLQSLVSMKEAILDRTFNVLKRGLEVFLKGATDHVEIHSRRFCNLHVGVAYEVVYGSWLLKTETSSLPKADANGLALIKRTVSVALRKILKKLIMEGVFHVLTEWRSPTNLDDRQSRRKIMEQLFSKLNSKAIAESICAACTKSLEDMHGDFFKFIDDLSQLSHPISTKTSKQMEERDTLYVLRVRHLVVKTFALQFLLTKGPLLLGPAVKATKHGQLHECAGWAEESTSGACVVKVIKEEEVEAEVWAQTSFDLFSAMILQERIGEPHRNLLHIHGWLIPEPGVIHVLTEKADSDVTTALQQSQLPLKTRMRIALDVISGIKALHKANYLHGDIKSDSILLMRDGTAKINMSKTKKPFERTLQGTPFHISLEMHKNYGKGFAIDFSYDIYAFGVLLWVLCEGSGQHRPRAYERYSTIAAMKLAVEREIYPERPVD</sequence>
<keyword evidence="4" id="KW-0723">Serine/threonine-protein kinase</keyword>
<keyword evidence="6" id="KW-0418">Kinase</keyword>
<evidence type="ECO:0000313" key="8">
    <source>
        <dbReference type="EMBL" id="CAH3015304.1"/>
    </source>
</evidence>
<evidence type="ECO:0000259" key="7">
    <source>
        <dbReference type="PROSITE" id="PS50011"/>
    </source>
</evidence>
<evidence type="ECO:0000256" key="4">
    <source>
        <dbReference type="ARBA" id="ARBA00022527"/>
    </source>
</evidence>
<dbReference type="SMART" id="SM00220">
    <property type="entry name" value="S_TKc"/>
    <property type="match status" value="1"/>
</dbReference>
<dbReference type="Proteomes" id="UP001159427">
    <property type="component" value="Unassembled WGS sequence"/>
</dbReference>
<name>A0ABN8LMR6_9CNID</name>
<dbReference type="Gene3D" id="3.40.50.300">
    <property type="entry name" value="P-loop containing nucleotide triphosphate hydrolases"/>
    <property type="match status" value="1"/>
</dbReference>
<evidence type="ECO:0000256" key="1">
    <source>
        <dbReference type="ARBA" id="ARBA00004496"/>
    </source>
</evidence>
<accession>A0ABN8LMR6</accession>
<dbReference type="InterPro" id="IPR045063">
    <property type="entry name" value="Dynamin_N"/>
</dbReference>
<feature type="domain" description="Protein kinase" evidence="7">
    <location>
        <begin position="654"/>
        <end position="895"/>
    </location>
</feature>
<reference evidence="8 9" key="1">
    <citation type="submission" date="2022-05" db="EMBL/GenBank/DDBJ databases">
        <authorList>
            <consortium name="Genoscope - CEA"/>
            <person name="William W."/>
        </authorList>
    </citation>
    <scope>NUCLEOTIDE SEQUENCE [LARGE SCALE GENOMIC DNA]</scope>
</reference>
<evidence type="ECO:0000256" key="3">
    <source>
        <dbReference type="ARBA" id="ARBA00022490"/>
    </source>
</evidence>
<evidence type="ECO:0000256" key="2">
    <source>
        <dbReference type="ARBA" id="ARBA00008171"/>
    </source>
</evidence>
<dbReference type="InterPro" id="IPR027417">
    <property type="entry name" value="P-loop_NTPase"/>
</dbReference>
<dbReference type="Pfam" id="PF07714">
    <property type="entry name" value="PK_Tyr_Ser-Thr"/>
    <property type="match status" value="1"/>
</dbReference>
<dbReference type="InterPro" id="IPR051302">
    <property type="entry name" value="Dual_SerThr-Tyr_Kinase"/>
</dbReference>
<comment type="similarity">
    <text evidence="2">Belongs to the protein kinase superfamily. TKL Ser/Thr protein kinase family. ROCO subfamily.</text>
</comment>
<organism evidence="8 9">
    <name type="scientific">Porites evermanni</name>
    <dbReference type="NCBI Taxonomy" id="104178"/>
    <lineage>
        <taxon>Eukaryota</taxon>
        <taxon>Metazoa</taxon>
        <taxon>Cnidaria</taxon>
        <taxon>Anthozoa</taxon>
        <taxon>Hexacorallia</taxon>
        <taxon>Scleractinia</taxon>
        <taxon>Fungiina</taxon>
        <taxon>Poritidae</taxon>
        <taxon>Porites</taxon>
    </lineage>
</organism>
<keyword evidence="5" id="KW-0808">Transferase</keyword>
<feature type="non-terminal residue" evidence="8">
    <location>
        <position position="895"/>
    </location>
</feature>
<dbReference type="SUPFAM" id="SSF56112">
    <property type="entry name" value="Protein kinase-like (PK-like)"/>
    <property type="match status" value="1"/>
</dbReference>
<dbReference type="PANTHER" id="PTHR46392">
    <property type="entry name" value="DUAL SERINE/THREONINE AND TYROSINE PROTEIN KINASE"/>
    <property type="match status" value="1"/>
</dbReference>
<dbReference type="Pfam" id="PF00350">
    <property type="entry name" value="Dynamin_N"/>
    <property type="match status" value="1"/>
</dbReference>
<evidence type="ECO:0000313" key="9">
    <source>
        <dbReference type="Proteomes" id="UP001159427"/>
    </source>
</evidence>
<protein>
    <recommendedName>
        <fullName evidence="7">Protein kinase domain-containing protein</fullName>
    </recommendedName>
</protein>
<dbReference type="Gene3D" id="1.10.510.10">
    <property type="entry name" value="Transferase(Phosphotransferase) domain 1"/>
    <property type="match status" value="1"/>
</dbReference>
<comment type="caution">
    <text evidence="8">The sequence shown here is derived from an EMBL/GenBank/DDBJ whole genome shotgun (WGS) entry which is preliminary data.</text>
</comment>
<evidence type="ECO:0000256" key="5">
    <source>
        <dbReference type="ARBA" id="ARBA00022679"/>
    </source>
</evidence>
<keyword evidence="9" id="KW-1185">Reference proteome</keyword>
<dbReference type="PANTHER" id="PTHR46392:SF1">
    <property type="entry name" value="DUAL SERINE_THREONINE AND TYROSINE PROTEIN KINASE"/>
    <property type="match status" value="1"/>
</dbReference>